<proteinExistence type="predicted"/>
<protein>
    <submittedName>
        <fullName evidence="1">Uncharacterized protein</fullName>
    </submittedName>
</protein>
<reference evidence="1 2" key="1">
    <citation type="submission" date="2019-03" db="EMBL/GenBank/DDBJ databases">
        <title>First draft genome of Liparis tanakae, snailfish: a comprehensive survey of snailfish specific genes.</title>
        <authorList>
            <person name="Kim W."/>
            <person name="Song I."/>
            <person name="Jeong J.-H."/>
            <person name="Kim D."/>
            <person name="Kim S."/>
            <person name="Ryu S."/>
            <person name="Song J.Y."/>
            <person name="Lee S.K."/>
        </authorList>
    </citation>
    <scope>NUCLEOTIDE SEQUENCE [LARGE SCALE GENOMIC DNA]</scope>
    <source>
        <tissue evidence="1">Muscle</tissue>
    </source>
</reference>
<comment type="caution">
    <text evidence="1">The sequence shown here is derived from an EMBL/GenBank/DDBJ whole genome shotgun (WGS) entry which is preliminary data.</text>
</comment>
<name>A0A4Z2FSC3_9TELE</name>
<organism evidence="1 2">
    <name type="scientific">Liparis tanakae</name>
    <name type="common">Tanaka's snailfish</name>
    <dbReference type="NCBI Taxonomy" id="230148"/>
    <lineage>
        <taxon>Eukaryota</taxon>
        <taxon>Metazoa</taxon>
        <taxon>Chordata</taxon>
        <taxon>Craniata</taxon>
        <taxon>Vertebrata</taxon>
        <taxon>Euteleostomi</taxon>
        <taxon>Actinopterygii</taxon>
        <taxon>Neopterygii</taxon>
        <taxon>Teleostei</taxon>
        <taxon>Neoteleostei</taxon>
        <taxon>Acanthomorphata</taxon>
        <taxon>Eupercaria</taxon>
        <taxon>Perciformes</taxon>
        <taxon>Cottioidei</taxon>
        <taxon>Cottales</taxon>
        <taxon>Liparidae</taxon>
        <taxon>Liparis</taxon>
    </lineage>
</organism>
<dbReference type="AlphaFoldDB" id="A0A4Z2FSC3"/>
<dbReference type="Proteomes" id="UP000314294">
    <property type="component" value="Unassembled WGS sequence"/>
</dbReference>
<evidence type="ECO:0000313" key="2">
    <source>
        <dbReference type="Proteomes" id="UP000314294"/>
    </source>
</evidence>
<evidence type="ECO:0000313" key="1">
    <source>
        <dbReference type="EMBL" id="TNN44137.1"/>
    </source>
</evidence>
<sequence length="127" mass="13991">MTAQDEQLRLNFRPPHHVITRLPLQLHAVPQLLMPSCSFRIGPSCSFPRTSVTNAIVLLPYRTLLQLHAVPQLLMPSCSFRIGPSCSFPRAHPPVGSACRREYAAVQGLSKGGIVKEFSSGLQHGEH</sequence>
<keyword evidence="2" id="KW-1185">Reference proteome</keyword>
<gene>
    <name evidence="1" type="ORF">EYF80_045656</name>
</gene>
<accession>A0A4Z2FSC3</accession>
<dbReference type="EMBL" id="SRLO01000921">
    <property type="protein sequence ID" value="TNN44137.1"/>
    <property type="molecule type" value="Genomic_DNA"/>
</dbReference>